<dbReference type="FunFam" id="3.10.440.10:FF:000001">
    <property type="entry name" value="60S ribosomal protein L31"/>
    <property type="match status" value="1"/>
</dbReference>
<dbReference type="SMART" id="SM01380">
    <property type="entry name" value="Ribosomal_L31e"/>
    <property type="match status" value="1"/>
</dbReference>
<protein>
    <submittedName>
        <fullName evidence="4">Ribosomal protein L31e</fullName>
    </submittedName>
</protein>
<evidence type="ECO:0000313" key="5">
    <source>
        <dbReference type="Proteomes" id="UP000076874"/>
    </source>
</evidence>
<evidence type="ECO:0000313" key="4">
    <source>
        <dbReference type="EMBL" id="OAA68204.1"/>
    </source>
</evidence>
<dbReference type="GO" id="GO:0003735">
    <property type="term" value="F:structural constituent of ribosome"/>
    <property type="evidence" value="ECO:0007669"/>
    <property type="project" value="InterPro"/>
</dbReference>
<name>A0A162LBF7_9HYPO</name>
<keyword evidence="3" id="KW-0687">Ribonucleoprotein</keyword>
<dbReference type="InterPro" id="IPR000054">
    <property type="entry name" value="Ribosomal_eL31"/>
</dbReference>
<dbReference type="GO" id="GO:0022625">
    <property type="term" value="C:cytosolic large ribosomal subunit"/>
    <property type="evidence" value="ECO:0007669"/>
    <property type="project" value="TreeGrafter"/>
</dbReference>
<evidence type="ECO:0000256" key="3">
    <source>
        <dbReference type="ARBA" id="ARBA00023274"/>
    </source>
</evidence>
<dbReference type="SUPFAM" id="SSF54575">
    <property type="entry name" value="Ribosomal protein L31e"/>
    <property type="match status" value="1"/>
</dbReference>
<dbReference type="PANTHER" id="PTHR10956:SF0">
    <property type="entry name" value="60S RIBOSOMAL PROTEIN L31"/>
    <property type="match status" value="1"/>
</dbReference>
<keyword evidence="5" id="KW-1185">Reference proteome</keyword>
<keyword evidence="2 4" id="KW-0689">Ribosomal protein</keyword>
<dbReference type="PANTHER" id="PTHR10956">
    <property type="entry name" value="60S RIBOSOMAL PROTEIN L31"/>
    <property type="match status" value="1"/>
</dbReference>
<dbReference type="EMBL" id="AZHD01000001">
    <property type="protein sequence ID" value="OAA68204.1"/>
    <property type="molecule type" value="Genomic_DNA"/>
</dbReference>
<dbReference type="Pfam" id="PF01198">
    <property type="entry name" value="Ribosomal_L31e"/>
    <property type="match status" value="1"/>
</dbReference>
<dbReference type="Gene3D" id="3.10.440.10">
    <property type="match status" value="1"/>
</dbReference>
<dbReference type="InterPro" id="IPR023621">
    <property type="entry name" value="Ribosomal_eL31_dom_sf"/>
</dbReference>
<evidence type="ECO:0000256" key="2">
    <source>
        <dbReference type="ARBA" id="ARBA00022980"/>
    </source>
</evidence>
<sequence length="123" mass="13966">MSSKTKPSGKAGRSAIADVVSREYTVHLHKRLHGVTFKKRAPKAIKELKKFAQQAMGTSDVRVDPQLNKKVWESGVKGVPYRIRIRISRRRNDEEDAKEKLYSFVQAVNVKNPKGLHTVVVEE</sequence>
<reference evidence="4 5" key="1">
    <citation type="journal article" date="2016" name="Genome Biol. Evol.">
        <title>Divergent and convergent evolution of fungal pathogenicity.</title>
        <authorList>
            <person name="Shang Y."/>
            <person name="Xiao G."/>
            <person name="Zheng P."/>
            <person name="Cen K."/>
            <person name="Zhan S."/>
            <person name="Wang C."/>
        </authorList>
    </citation>
    <scope>NUCLEOTIDE SEQUENCE [LARGE SCALE GENOMIC DNA]</scope>
    <source>
        <strain evidence="4 5">RCEF 264</strain>
    </source>
</reference>
<dbReference type="STRING" id="1081102.A0A162LBF7"/>
<dbReference type="GO" id="GO:0030684">
    <property type="term" value="C:preribosome"/>
    <property type="evidence" value="ECO:0007669"/>
    <property type="project" value="EnsemblFungi"/>
</dbReference>
<dbReference type="OrthoDB" id="9739313at2759"/>
<dbReference type="AlphaFoldDB" id="A0A162LBF7"/>
<gene>
    <name evidence="4" type="ORF">SPI_00399</name>
</gene>
<dbReference type="GO" id="GO:0002181">
    <property type="term" value="P:cytoplasmic translation"/>
    <property type="evidence" value="ECO:0007669"/>
    <property type="project" value="TreeGrafter"/>
</dbReference>
<dbReference type="Proteomes" id="UP000076874">
    <property type="component" value="Unassembled WGS sequence"/>
</dbReference>
<dbReference type="CDD" id="cd00463">
    <property type="entry name" value="Ribosomal_L31e"/>
    <property type="match status" value="1"/>
</dbReference>
<proteinExistence type="inferred from homology"/>
<accession>A0A162LBF7</accession>
<organism evidence="4 5">
    <name type="scientific">Niveomyces insectorum RCEF 264</name>
    <dbReference type="NCBI Taxonomy" id="1081102"/>
    <lineage>
        <taxon>Eukaryota</taxon>
        <taxon>Fungi</taxon>
        <taxon>Dikarya</taxon>
        <taxon>Ascomycota</taxon>
        <taxon>Pezizomycotina</taxon>
        <taxon>Sordariomycetes</taxon>
        <taxon>Hypocreomycetidae</taxon>
        <taxon>Hypocreales</taxon>
        <taxon>Cordycipitaceae</taxon>
        <taxon>Niveomyces</taxon>
    </lineage>
</organism>
<comment type="similarity">
    <text evidence="1">Belongs to the eukaryotic ribosomal protein eL31 family.</text>
</comment>
<evidence type="ECO:0000256" key="1">
    <source>
        <dbReference type="ARBA" id="ARBA00010808"/>
    </source>
</evidence>
<comment type="caution">
    <text evidence="4">The sequence shown here is derived from an EMBL/GenBank/DDBJ whole genome shotgun (WGS) entry which is preliminary data.</text>
</comment>